<dbReference type="InterPro" id="IPR002901">
    <property type="entry name" value="MGlyc_endo_b_GlcNAc-like_dom"/>
</dbReference>
<dbReference type="GO" id="GO:0008745">
    <property type="term" value="F:N-acetylmuramoyl-L-alanine amidase activity"/>
    <property type="evidence" value="ECO:0007669"/>
    <property type="project" value="UniProtKB-EC"/>
</dbReference>
<evidence type="ECO:0000256" key="2">
    <source>
        <dbReference type="SAM" id="MobiDB-lite"/>
    </source>
</evidence>
<dbReference type="InterPro" id="IPR002508">
    <property type="entry name" value="MurNAc-LAA_cat"/>
</dbReference>
<dbReference type="PANTHER" id="PTHR30404:SF0">
    <property type="entry name" value="N-ACETYLMURAMOYL-L-ALANINE AMIDASE AMIC"/>
    <property type="match status" value="1"/>
</dbReference>
<feature type="chain" id="PRO_5039607431" evidence="3">
    <location>
        <begin position="27"/>
        <end position="1312"/>
    </location>
</feature>
<sequence length="1312" mass="143025">MKKVQKVLTLLLVFMMVFTTAGMNVAAAGEMDSVAGEADIQSQEQQQTLDETDTQQETTQQPLEGILEYVYVDEAVVNMPQTQNIAVGFSDESLVLESAVLHYSSVVTGEQFEMPASAIVNNTVLFTQDYPEGSAEDVYQLDSLTYQSSGVSSTVNLLDEEIDAGYTVTVQPEEENSSEEAVPDVAVYSLSEDGNVIEASSDTENIEETVAGVLEEADPVSPLAREARANKTVVICAGHDATHTGASGNGLKEEELTFKVAQYCKQALEQYQGVTVYMDRDSISCKYPGQNTSYCLNQRIKDAAALGATVFVDIHFNTGGGTGAEVYYPNKSYNEGIHQEGQNLANKILSELSALGLRNRGAKIKDGTTGETDPNGNKDDYFTTNYLSKQYGMTGVIVEHAFLDSASDAAKLKDENFLKKLGEADAAGIAATYGFSKGNNGNEQATVQIKNKNDFNGTAQIEVSGVGAGAQIAVWSDDNGQDDLKWYSVSGNSGTVNFDIKNHKKSAGTYNVHVYNSSSTKILCNTTFRVSKDTSAKLKVSAVDGRQDLYRVKLSFADMPDEVSGVQFPVWSKGDQSDIRWITAQKTSSGVWEADVSISGYQIGDIYQVHAYASLTNGKQVFIGNSTFKVVEPSADVTIKNYSAENGTFDVVVENIVAPAGVKEVQVPVWSLRNQSDIVWYRAEKQSDGTYKVGVDIANHKNNTGTYNIHIYILGNDGSQTMVASTTQKVETSAVEITAKDETGKESQYELTAKNVRNADQVRFAVWSDVNGQDDLIWYDAKKKSSTWSTEISIANHKTAGVYNVHVYSTVGKKQTLIGNTTFKVSSPTGTLEVKNYSESKGSFEVILKNVTSKSGVNAVYIPVWSKANQSDIVWYQADRQSDGTYKTVVKTKNHSQNTTYNIHAYVTAKNGIMQFVDGTNKNVSKLEPKISVADTDGQERKYTAVLENASAVGQISDVKFAVWSDVNGQDDLVWYQGTRKNADTWNVGIEISRHKTAGIYNVHAYGMIDGVQKFIGEITFTVSNPKGTVEVKNYNSAKGTFDVIVKNISSKSGVQAVQVPVWSQANQSDIVWYAASRQSDGTYKAEVKLANHNQNKGLYNVHVYITTETGIQAFADKTTYNVSGNQEENDTAKLTTIMGVSTTTVEQMMRYYESTGNTYPAEALGKGGAPTLKEFCQIYYDEAAAEGVKAEVAFVQAMKESAWLKFGGIVKIEQFNFAGIGALDGNSQGQSASFPDVRTGIRAQIQHLKAYGSAELLKNVCVDPRFGYVTRNSAPYVEWLGIKENPNGTGWASDAKYGYAIVNMINVLKSK</sequence>
<dbReference type="RefSeq" id="WP_156734403.1">
    <property type="nucleotide sequence ID" value="NZ_CACRUU010000083.1"/>
</dbReference>
<evidence type="ECO:0000256" key="3">
    <source>
        <dbReference type="SAM" id="SignalP"/>
    </source>
</evidence>
<dbReference type="InterPro" id="IPR013688">
    <property type="entry name" value="GBS_Bsp-like"/>
</dbReference>
<keyword evidence="1 5" id="KW-0378">Hydrolase</keyword>
<dbReference type="Gene3D" id="3.40.630.40">
    <property type="entry name" value="Zn-dependent exopeptidases"/>
    <property type="match status" value="1"/>
</dbReference>
<protein>
    <submittedName>
        <fullName evidence="5">Sporulation-specific N-acetylmuramoyl-L-alanine amidase</fullName>
        <ecNumber evidence="5">3.5.1.28</ecNumber>
    </submittedName>
</protein>
<dbReference type="EMBL" id="CACRUU010000083">
    <property type="protein sequence ID" value="VYU41036.1"/>
    <property type="molecule type" value="Genomic_DNA"/>
</dbReference>
<dbReference type="CDD" id="cd02696">
    <property type="entry name" value="MurNAc-LAA"/>
    <property type="match status" value="1"/>
</dbReference>
<dbReference type="GO" id="GO:0009253">
    <property type="term" value="P:peptidoglycan catabolic process"/>
    <property type="evidence" value="ECO:0007669"/>
    <property type="project" value="InterPro"/>
</dbReference>
<keyword evidence="3" id="KW-0732">Signal</keyword>
<dbReference type="EC" id="3.5.1.28" evidence="5"/>
<dbReference type="Gene3D" id="2.60.40.3760">
    <property type="match status" value="7"/>
</dbReference>
<feature type="region of interest" description="Disordered" evidence="2">
    <location>
        <begin position="36"/>
        <end position="59"/>
    </location>
</feature>
<evidence type="ECO:0000313" key="5">
    <source>
        <dbReference type="EMBL" id="VYU41036.1"/>
    </source>
</evidence>
<dbReference type="SUPFAM" id="SSF53187">
    <property type="entry name" value="Zn-dependent exopeptidases"/>
    <property type="match status" value="1"/>
</dbReference>
<gene>
    <name evidence="5" type="primary">cwlC_1</name>
    <name evidence="5" type="ORF">RGLFYP36_01441</name>
</gene>
<dbReference type="Pfam" id="PF08481">
    <property type="entry name" value="GBS_Bsp-like"/>
    <property type="match status" value="7"/>
</dbReference>
<organism evidence="5">
    <name type="scientific">Mediterraneibacter gnavus</name>
    <name type="common">Ruminococcus gnavus</name>
    <dbReference type="NCBI Taxonomy" id="33038"/>
    <lineage>
        <taxon>Bacteria</taxon>
        <taxon>Bacillati</taxon>
        <taxon>Bacillota</taxon>
        <taxon>Clostridia</taxon>
        <taxon>Lachnospirales</taxon>
        <taxon>Lachnospiraceae</taxon>
        <taxon>Mediterraneibacter</taxon>
    </lineage>
</organism>
<accession>A0A6N3EH72</accession>
<dbReference type="PANTHER" id="PTHR30404">
    <property type="entry name" value="N-ACETYLMURAMOYL-L-ALANINE AMIDASE"/>
    <property type="match status" value="1"/>
</dbReference>
<reference evidence="5" key="1">
    <citation type="submission" date="2019-11" db="EMBL/GenBank/DDBJ databases">
        <authorList>
            <person name="Feng L."/>
        </authorList>
    </citation>
    <scope>NUCLEOTIDE SEQUENCE</scope>
    <source>
        <strain evidence="5">RgnavusLFYP36</strain>
    </source>
</reference>
<proteinExistence type="predicted"/>
<feature type="signal peptide" evidence="3">
    <location>
        <begin position="1"/>
        <end position="26"/>
    </location>
</feature>
<dbReference type="InterPro" id="IPR050695">
    <property type="entry name" value="N-acetylmuramoyl_amidase_3"/>
</dbReference>
<dbReference type="Pfam" id="PF01520">
    <property type="entry name" value="Amidase_3"/>
    <property type="match status" value="1"/>
</dbReference>
<dbReference type="Pfam" id="PF01832">
    <property type="entry name" value="Glucosaminidase"/>
    <property type="match status" value="1"/>
</dbReference>
<name>A0A6N3EH72_MEDGN</name>
<feature type="compositionally biased region" description="Low complexity" evidence="2">
    <location>
        <begin position="39"/>
        <end position="59"/>
    </location>
</feature>
<dbReference type="GO" id="GO:0030288">
    <property type="term" value="C:outer membrane-bounded periplasmic space"/>
    <property type="evidence" value="ECO:0007669"/>
    <property type="project" value="TreeGrafter"/>
</dbReference>
<dbReference type="SMART" id="SM00646">
    <property type="entry name" value="Ami_3"/>
    <property type="match status" value="1"/>
</dbReference>
<dbReference type="GO" id="GO:0004040">
    <property type="term" value="F:amidase activity"/>
    <property type="evidence" value="ECO:0007669"/>
    <property type="project" value="InterPro"/>
</dbReference>
<evidence type="ECO:0000256" key="1">
    <source>
        <dbReference type="ARBA" id="ARBA00022801"/>
    </source>
</evidence>
<feature type="domain" description="MurNAc-LAA" evidence="4">
    <location>
        <begin position="300"/>
        <end position="430"/>
    </location>
</feature>
<evidence type="ECO:0000259" key="4">
    <source>
        <dbReference type="SMART" id="SM00646"/>
    </source>
</evidence>